<protein>
    <recommendedName>
        <fullName evidence="1">UPF0285 protein KHC33_12325</fullName>
    </recommendedName>
</protein>
<name>A0A8E7B0M0_9EURY</name>
<dbReference type="InterPro" id="IPR016735">
    <property type="entry name" value="Methan_mark_12"/>
</dbReference>
<gene>
    <name evidence="2" type="ORF">KHC33_12325</name>
</gene>
<dbReference type="Proteomes" id="UP000680656">
    <property type="component" value="Chromosome"/>
</dbReference>
<evidence type="ECO:0000256" key="1">
    <source>
        <dbReference type="HAMAP-Rule" id="MF_01087"/>
    </source>
</evidence>
<evidence type="ECO:0000313" key="2">
    <source>
        <dbReference type="EMBL" id="QVV88116.1"/>
    </source>
</evidence>
<dbReference type="KEGG" id="mrtj:KHC33_12325"/>
<evidence type="ECO:0000313" key="3">
    <source>
        <dbReference type="Proteomes" id="UP000680656"/>
    </source>
</evidence>
<reference evidence="2 3" key="1">
    <citation type="submission" date="2021-05" db="EMBL/GenBank/DDBJ databases">
        <title>A novel Methanospirillum isolate from a pyrite-forming mixed culture.</title>
        <authorList>
            <person name="Bunk B."/>
            <person name="Sproer C."/>
            <person name="Spring S."/>
            <person name="Pester M."/>
        </authorList>
    </citation>
    <scope>NUCLEOTIDE SEQUENCE [LARGE SCALE GENOMIC DNA]</scope>
    <source>
        <strain evidence="2 3">J.3.6.1-F.2.7.3</strain>
    </source>
</reference>
<dbReference type="HAMAP" id="MF_01087">
    <property type="entry name" value="UPF0285"/>
    <property type="match status" value="1"/>
</dbReference>
<comment type="similarity">
    <text evidence="1">Belongs to the UPF0285 family.</text>
</comment>
<dbReference type="NCBIfam" id="TIGR03281">
    <property type="entry name" value="methan_mark_12"/>
    <property type="match status" value="1"/>
</dbReference>
<organism evidence="2 3">
    <name type="scientific">Methanospirillum purgamenti</name>
    <dbReference type="NCBI Taxonomy" id="2834276"/>
    <lineage>
        <taxon>Archaea</taxon>
        <taxon>Methanobacteriati</taxon>
        <taxon>Methanobacteriota</taxon>
        <taxon>Stenosarchaea group</taxon>
        <taxon>Methanomicrobia</taxon>
        <taxon>Methanomicrobiales</taxon>
        <taxon>Methanospirillaceae</taxon>
        <taxon>Methanospirillum</taxon>
    </lineage>
</organism>
<accession>A0A8E7B0M0</accession>
<dbReference type="AlphaFoldDB" id="A0A8E7B0M0"/>
<sequence length="291" mass="31175">MFVGIDHGTTAMRFAGGGRVFKIPRSDAVSFRLSDLSHLTEGEEIEGFAITYSMGDNFSEITPIEHLTNRGLVSRDGAGEHTGGGTRVFDIIKESGIPTVAIPGLHRGSHTDPRFKVYSHQASPEKIGLAYEVVSHLGSTCIVSDISSNTVTLLMKDNRIIGGFDACIFAPGWVHGALDLDAIRAIDAGKITANDAFLHAGVRDTLPDSDRQSALAMFAAMECASLRLLAPNAPVALCGSRALSVSDEIKQLLCCDLLVLDEWTAAKGLSRIAEDIFSKNIRNILGIPVRL</sequence>
<proteinExistence type="inferred from homology"/>
<dbReference type="EMBL" id="CP075546">
    <property type="protein sequence ID" value="QVV88116.1"/>
    <property type="molecule type" value="Genomic_DNA"/>
</dbReference>
<dbReference type="RefSeq" id="WP_214418933.1">
    <property type="nucleotide sequence ID" value="NZ_CP075546.1"/>
</dbReference>
<keyword evidence="3" id="KW-1185">Reference proteome</keyword>
<dbReference type="GeneID" id="65097983"/>